<reference evidence="6 7" key="1">
    <citation type="submission" date="2018-02" db="EMBL/GenBank/DDBJ databases">
        <authorList>
            <person name="Cohen D.B."/>
            <person name="Kent A.D."/>
        </authorList>
    </citation>
    <scope>NUCLEOTIDE SEQUENCE [LARGE SCALE GENOMIC DNA]</scope>
    <source>
        <strain evidence="6">1</strain>
    </source>
</reference>
<evidence type="ECO:0000256" key="4">
    <source>
        <dbReference type="ARBA" id="ARBA00022679"/>
    </source>
</evidence>
<dbReference type="AlphaFoldDB" id="A0A2N9JC61"/>
<evidence type="ECO:0000313" key="7">
    <source>
        <dbReference type="Proteomes" id="UP000238164"/>
    </source>
</evidence>
<evidence type="ECO:0000256" key="3">
    <source>
        <dbReference type="ARBA" id="ARBA00022676"/>
    </source>
</evidence>
<dbReference type="Proteomes" id="UP000238164">
    <property type="component" value="Chromosome 1"/>
</dbReference>
<keyword evidence="4" id="KW-0808">Transferase</keyword>
<dbReference type="KEGG" id="mgg:MPLG2_0083"/>
<proteinExistence type="inferred from homology"/>
<name>A0A2N9JC61_9ACTN</name>
<dbReference type="CDD" id="cd04186">
    <property type="entry name" value="GT_2_like_c"/>
    <property type="match status" value="1"/>
</dbReference>
<evidence type="ECO:0000256" key="2">
    <source>
        <dbReference type="ARBA" id="ARBA00006739"/>
    </source>
</evidence>
<keyword evidence="7" id="KW-1185">Reference proteome</keyword>
<protein>
    <recommendedName>
        <fullName evidence="5">Glycosyltransferase 2-like domain-containing protein</fullName>
    </recommendedName>
</protein>
<dbReference type="InterPro" id="IPR001173">
    <property type="entry name" value="Glyco_trans_2-like"/>
</dbReference>
<dbReference type="SUPFAM" id="SSF53448">
    <property type="entry name" value="Nucleotide-diphospho-sugar transferases"/>
    <property type="match status" value="1"/>
</dbReference>
<evidence type="ECO:0000259" key="5">
    <source>
        <dbReference type="Pfam" id="PF00535"/>
    </source>
</evidence>
<comment type="similarity">
    <text evidence="2">Belongs to the glycosyltransferase 2 family.</text>
</comment>
<dbReference type="EMBL" id="LT985188">
    <property type="protein sequence ID" value="SPD85119.1"/>
    <property type="molecule type" value="Genomic_DNA"/>
</dbReference>
<organism evidence="6 7">
    <name type="scientific">Micropruina glycogenica</name>
    <dbReference type="NCBI Taxonomy" id="75385"/>
    <lineage>
        <taxon>Bacteria</taxon>
        <taxon>Bacillati</taxon>
        <taxon>Actinomycetota</taxon>
        <taxon>Actinomycetes</taxon>
        <taxon>Propionibacteriales</taxon>
        <taxon>Nocardioidaceae</taxon>
        <taxon>Micropruina</taxon>
    </lineage>
</organism>
<dbReference type="GO" id="GO:0016757">
    <property type="term" value="F:glycosyltransferase activity"/>
    <property type="evidence" value="ECO:0007669"/>
    <property type="project" value="UniProtKB-KW"/>
</dbReference>
<gene>
    <name evidence="6" type="ORF">MPLG2_0083</name>
</gene>
<keyword evidence="3" id="KW-0328">Glycosyltransferase</keyword>
<evidence type="ECO:0000313" key="6">
    <source>
        <dbReference type="EMBL" id="SPD85119.1"/>
    </source>
</evidence>
<sequence length="326" mass="35172">MTRGSDVVVVLSYKGADDTMACVESLVVGSPSIEVLVVDNGSGDGLLERVGAAWPQVHTLQTGANLGYSGGMNAGIRWALNGNARTVTVLNNDTVIPSGVLERLVEKVTSGLVVSPEVRYADRPDDVWFGGGAIDADTALPRHLQDVELRARGGAGPLSDSPILAGCCLTATAEVWRRVGLFDDRFFLMFEDSEWSERAQRAGVRLVVDHTTHIRHKVSASFKGPFAYLGLYYYARNGLLFGSIHSPWKPLARLRFLRRHVLIVPVAAARRGDIPGALQFSLVIVLGVAARLLGAYGRAPGFLERLSLRWSDRAGSRTVTVNPVVG</sequence>
<dbReference type="Pfam" id="PF00535">
    <property type="entry name" value="Glycos_transf_2"/>
    <property type="match status" value="1"/>
</dbReference>
<dbReference type="PANTHER" id="PTHR43179:SF12">
    <property type="entry name" value="GALACTOFURANOSYLTRANSFERASE GLFT2"/>
    <property type="match status" value="1"/>
</dbReference>
<comment type="pathway">
    <text evidence="1">Cell wall biogenesis; cell wall polysaccharide biosynthesis.</text>
</comment>
<feature type="domain" description="Glycosyltransferase 2-like" evidence="5">
    <location>
        <begin position="8"/>
        <end position="125"/>
    </location>
</feature>
<evidence type="ECO:0000256" key="1">
    <source>
        <dbReference type="ARBA" id="ARBA00004776"/>
    </source>
</evidence>
<dbReference type="Gene3D" id="3.90.550.10">
    <property type="entry name" value="Spore Coat Polysaccharide Biosynthesis Protein SpsA, Chain A"/>
    <property type="match status" value="1"/>
</dbReference>
<dbReference type="PANTHER" id="PTHR43179">
    <property type="entry name" value="RHAMNOSYLTRANSFERASE WBBL"/>
    <property type="match status" value="1"/>
</dbReference>
<accession>A0A2N9JC61</accession>
<dbReference type="InterPro" id="IPR029044">
    <property type="entry name" value="Nucleotide-diphossugar_trans"/>
</dbReference>